<organism evidence="2 3">
    <name type="scientific">Eumeta variegata</name>
    <name type="common">Bagworm moth</name>
    <name type="synonym">Eumeta japonica</name>
    <dbReference type="NCBI Taxonomy" id="151549"/>
    <lineage>
        <taxon>Eukaryota</taxon>
        <taxon>Metazoa</taxon>
        <taxon>Ecdysozoa</taxon>
        <taxon>Arthropoda</taxon>
        <taxon>Hexapoda</taxon>
        <taxon>Insecta</taxon>
        <taxon>Pterygota</taxon>
        <taxon>Neoptera</taxon>
        <taxon>Endopterygota</taxon>
        <taxon>Lepidoptera</taxon>
        <taxon>Glossata</taxon>
        <taxon>Ditrysia</taxon>
        <taxon>Tineoidea</taxon>
        <taxon>Psychidae</taxon>
        <taxon>Oiketicinae</taxon>
        <taxon>Eumeta</taxon>
    </lineage>
</organism>
<proteinExistence type="predicted"/>
<keyword evidence="3" id="KW-1185">Reference proteome</keyword>
<accession>A0A4C1XM59</accession>
<gene>
    <name evidence="2" type="ORF">EVAR_89604_1</name>
</gene>
<name>A0A4C1XM59_EUMVA</name>
<dbReference type="AlphaFoldDB" id="A0A4C1XM59"/>
<comment type="caution">
    <text evidence="2">The sequence shown here is derived from an EMBL/GenBank/DDBJ whole genome shotgun (WGS) entry which is preliminary data.</text>
</comment>
<evidence type="ECO:0000313" key="2">
    <source>
        <dbReference type="EMBL" id="GBP64558.1"/>
    </source>
</evidence>
<feature type="region of interest" description="Disordered" evidence="1">
    <location>
        <begin position="35"/>
        <end position="58"/>
    </location>
</feature>
<protein>
    <submittedName>
        <fullName evidence="2">Uncharacterized protein</fullName>
    </submittedName>
</protein>
<feature type="compositionally biased region" description="Polar residues" evidence="1">
    <location>
        <begin position="44"/>
        <end position="58"/>
    </location>
</feature>
<dbReference type="EMBL" id="BGZK01000901">
    <property type="protein sequence ID" value="GBP64558.1"/>
    <property type="molecule type" value="Genomic_DNA"/>
</dbReference>
<dbReference type="OrthoDB" id="416454at2759"/>
<evidence type="ECO:0000313" key="3">
    <source>
        <dbReference type="Proteomes" id="UP000299102"/>
    </source>
</evidence>
<sequence length="216" mass="25639">MGRNRSHPGLGHERRKIEERNLLVETRKYVIEASQPRQHGLEHSCNNTPTDRGTSQTESVGSDCLPWLLIVKIEHDIEQNKSHDTRRIFVDKEAREVYQQTMWEGFCNLNEQIITEENCEIYVETMEKFITAALDEYAPLRTTTRREHLPPEINKKIDYKNNLKQINWQVRYCSPNLQREVYTFYNKAKKEADQALKEYTKKGWLDKIQDPNDKRS</sequence>
<dbReference type="Proteomes" id="UP000299102">
    <property type="component" value="Unassembled WGS sequence"/>
</dbReference>
<evidence type="ECO:0000256" key="1">
    <source>
        <dbReference type="SAM" id="MobiDB-lite"/>
    </source>
</evidence>
<reference evidence="2 3" key="1">
    <citation type="journal article" date="2019" name="Commun. Biol.">
        <title>The bagworm genome reveals a unique fibroin gene that provides high tensile strength.</title>
        <authorList>
            <person name="Kono N."/>
            <person name="Nakamura H."/>
            <person name="Ohtoshi R."/>
            <person name="Tomita M."/>
            <person name="Numata K."/>
            <person name="Arakawa K."/>
        </authorList>
    </citation>
    <scope>NUCLEOTIDE SEQUENCE [LARGE SCALE GENOMIC DNA]</scope>
</reference>